<organism evidence="2 3">
    <name type="scientific">Microbotryum silenes-dioicae</name>
    <dbReference type="NCBI Taxonomy" id="796604"/>
    <lineage>
        <taxon>Eukaryota</taxon>
        <taxon>Fungi</taxon>
        <taxon>Dikarya</taxon>
        <taxon>Basidiomycota</taxon>
        <taxon>Pucciniomycotina</taxon>
        <taxon>Microbotryomycetes</taxon>
        <taxon>Microbotryales</taxon>
        <taxon>Microbotryaceae</taxon>
        <taxon>Microbotryum</taxon>
    </lineage>
</organism>
<protein>
    <submittedName>
        <fullName evidence="2">BQ5605_C009g05507 protein</fullName>
    </submittedName>
</protein>
<proteinExistence type="predicted"/>
<name>A0A2X0MD48_9BASI</name>
<evidence type="ECO:0000256" key="1">
    <source>
        <dbReference type="SAM" id="MobiDB-lite"/>
    </source>
</evidence>
<gene>
    <name evidence="2" type="primary">BQ5605_C009g05507</name>
    <name evidence="2" type="ORF">BQ5605_C009G05507</name>
</gene>
<sequence>MREITRTAPRRRGASAEGGATMTERGAEEKRILVDGRVVGDLVRLVIVGFFFWRVKRRGGGRSERGKRRLLVEGTLVEQRGTTRRIATVRKGGIVLGVMVARDVLTRHARRFERAAGRVHLLSDDDPYGGSGVETAAGCTTSLGGLILPALPSELNQQVSFDFERVILLYVAMSLRYYRVRRRARAGTALSSRSFS</sequence>
<reference evidence="2 3" key="1">
    <citation type="submission" date="2016-11" db="EMBL/GenBank/DDBJ databases">
        <authorList>
            <person name="Jaros S."/>
            <person name="Januszkiewicz K."/>
            <person name="Wedrychowicz H."/>
        </authorList>
    </citation>
    <scope>NUCLEOTIDE SEQUENCE [LARGE SCALE GENOMIC DNA]</scope>
</reference>
<dbReference type="AlphaFoldDB" id="A0A2X0MD48"/>
<evidence type="ECO:0000313" key="3">
    <source>
        <dbReference type="Proteomes" id="UP000249464"/>
    </source>
</evidence>
<evidence type="ECO:0000313" key="2">
    <source>
        <dbReference type="EMBL" id="SGY81576.1"/>
    </source>
</evidence>
<feature type="region of interest" description="Disordered" evidence="1">
    <location>
        <begin position="1"/>
        <end position="23"/>
    </location>
</feature>
<accession>A0A2X0MD48</accession>
<keyword evidence="3" id="KW-1185">Reference proteome</keyword>
<dbReference type="EMBL" id="FQNC01000049">
    <property type="protein sequence ID" value="SGY81576.1"/>
    <property type="molecule type" value="Genomic_DNA"/>
</dbReference>
<dbReference type="Proteomes" id="UP000249464">
    <property type="component" value="Unassembled WGS sequence"/>
</dbReference>